<protein>
    <submittedName>
        <fullName evidence="3">Uncharacterized protein</fullName>
    </submittedName>
</protein>
<feature type="signal peptide" evidence="2">
    <location>
        <begin position="1"/>
        <end position="22"/>
    </location>
</feature>
<keyword evidence="2" id="KW-0732">Signal</keyword>
<proteinExistence type="predicted"/>
<keyword evidence="1" id="KW-0812">Transmembrane</keyword>
<evidence type="ECO:0000256" key="2">
    <source>
        <dbReference type="SAM" id="SignalP"/>
    </source>
</evidence>
<organism evidence="3">
    <name type="scientific">candidate division WOR-3 bacterium</name>
    <dbReference type="NCBI Taxonomy" id="2052148"/>
    <lineage>
        <taxon>Bacteria</taxon>
        <taxon>Bacteria division WOR-3</taxon>
    </lineage>
</organism>
<keyword evidence="1" id="KW-0472">Membrane</keyword>
<feature type="transmembrane region" description="Helical" evidence="1">
    <location>
        <begin position="191"/>
        <end position="213"/>
    </location>
</feature>
<comment type="caution">
    <text evidence="3">The sequence shown here is derived from an EMBL/GenBank/DDBJ whole genome shotgun (WGS) entry which is preliminary data.</text>
</comment>
<gene>
    <name evidence="3" type="ORF">ENX16_05005</name>
</gene>
<dbReference type="AlphaFoldDB" id="A0A7V3PU34"/>
<dbReference type="EMBL" id="DTMZ01000112">
    <property type="protein sequence ID" value="HGD13419.1"/>
    <property type="molecule type" value="Genomic_DNA"/>
</dbReference>
<evidence type="ECO:0000313" key="3">
    <source>
        <dbReference type="EMBL" id="HGD13419.1"/>
    </source>
</evidence>
<name>A0A7V3PU34_UNCW3</name>
<keyword evidence="1" id="KW-1133">Transmembrane helix</keyword>
<feature type="chain" id="PRO_5030952775" evidence="2">
    <location>
        <begin position="23"/>
        <end position="218"/>
    </location>
</feature>
<sequence length="218" mass="24014">MNRRKQLAIILAILMLAPPVNAGGAGAGEIIDEGGGQFRIEVPVTTPVDSTDALRRHETMDGTDIFEESGAGIGYIAVQPDTVPEVVYLDGKRVIIEQPGKIFPLQQGRHFLSLFETRDVYLAFREEMPERFWQKIAPARSQDRFALMSSYEREAVKTGTRWVSVTVDDTVTVNLSRHEVVATYRRNATTAALTFFSVTAVIAAAMVGSVVLITRDGE</sequence>
<reference evidence="3" key="1">
    <citation type="journal article" date="2020" name="mSystems">
        <title>Genome- and Community-Level Interaction Insights into Carbon Utilization and Element Cycling Functions of Hydrothermarchaeota in Hydrothermal Sediment.</title>
        <authorList>
            <person name="Zhou Z."/>
            <person name="Liu Y."/>
            <person name="Xu W."/>
            <person name="Pan J."/>
            <person name="Luo Z.H."/>
            <person name="Li M."/>
        </authorList>
    </citation>
    <scope>NUCLEOTIDE SEQUENCE [LARGE SCALE GENOMIC DNA]</scope>
    <source>
        <strain evidence="3">SpSt-914</strain>
    </source>
</reference>
<accession>A0A7V3PU34</accession>
<evidence type="ECO:0000256" key="1">
    <source>
        <dbReference type="SAM" id="Phobius"/>
    </source>
</evidence>